<dbReference type="Proteomes" id="UP000255024">
    <property type="component" value="Unassembled WGS sequence"/>
</dbReference>
<gene>
    <name evidence="1" type="ORF">NCTC11179_02779</name>
</gene>
<name>A0A378U1X5_MYROD</name>
<evidence type="ECO:0000313" key="2">
    <source>
        <dbReference type="Proteomes" id="UP000255024"/>
    </source>
</evidence>
<dbReference type="RefSeq" id="WP_115092057.1">
    <property type="nucleotide sequence ID" value="NZ_CP068107.1"/>
</dbReference>
<reference evidence="1 2" key="1">
    <citation type="submission" date="2018-06" db="EMBL/GenBank/DDBJ databases">
        <authorList>
            <consortium name="Pathogen Informatics"/>
            <person name="Doyle S."/>
        </authorList>
    </citation>
    <scope>NUCLEOTIDE SEQUENCE [LARGE SCALE GENOMIC DNA]</scope>
    <source>
        <strain evidence="1 2">NCTC11179</strain>
    </source>
</reference>
<accession>A0A378U1X5</accession>
<proteinExistence type="predicted"/>
<protein>
    <submittedName>
        <fullName evidence="1">Uncharacterized protein</fullName>
    </submittedName>
</protein>
<organism evidence="1 2">
    <name type="scientific">Myroides odoratus</name>
    <name type="common">Flavobacterium odoratum</name>
    <dbReference type="NCBI Taxonomy" id="256"/>
    <lineage>
        <taxon>Bacteria</taxon>
        <taxon>Pseudomonadati</taxon>
        <taxon>Bacteroidota</taxon>
        <taxon>Flavobacteriia</taxon>
        <taxon>Flavobacteriales</taxon>
        <taxon>Flavobacteriaceae</taxon>
        <taxon>Myroides</taxon>
    </lineage>
</organism>
<sequence>MLDKIDNDCKETDSRSKFVFQENGRKLTLINSKKVESTKIKIDGCHIQNSTACDFMLVTANDDFYIELKGQDINKALGQVIVTIEEVGKASKNSRKAFVICSKVPKIDTSIQMKKKTLQNRYACDLEIASNQREYKY</sequence>
<dbReference type="AlphaFoldDB" id="A0A378U1X5"/>
<keyword evidence="2" id="KW-1185">Reference proteome</keyword>
<dbReference type="EMBL" id="UGQL01000002">
    <property type="protein sequence ID" value="STZ69275.1"/>
    <property type="molecule type" value="Genomic_DNA"/>
</dbReference>
<evidence type="ECO:0000313" key="1">
    <source>
        <dbReference type="EMBL" id="STZ69275.1"/>
    </source>
</evidence>